<keyword evidence="2" id="KW-1185">Reference proteome</keyword>
<dbReference type="RefSeq" id="WP_132595940.1">
    <property type="nucleotide sequence ID" value="NZ_SMKO01000034.1"/>
</dbReference>
<sequence>MPPNMRMGPFAMGMLGFPLALEHDKIVGYAESTVTNAIAGLHQRREGLHSVADNIEIAELRNEEHVRRI</sequence>
<gene>
    <name evidence="1" type="ORF">E1292_15905</name>
</gene>
<reference evidence="1 2" key="1">
    <citation type="submission" date="2019-03" db="EMBL/GenBank/DDBJ databases">
        <title>Draft genome sequences of novel Actinobacteria.</title>
        <authorList>
            <person name="Sahin N."/>
            <person name="Ay H."/>
            <person name="Saygin H."/>
        </authorList>
    </citation>
    <scope>NUCLEOTIDE SEQUENCE [LARGE SCALE GENOMIC DNA]</scope>
    <source>
        <strain evidence="1 2">KC310</strain>
    </source>
</reference>
<dbReference type="Proteomes" id="UP000295258">
    <property type="component" value="Unassembled WGS sequence"/>
</dbReference>
<accession>A0A4R4VTY1</accession>
<dbReference type="EMBL" id="SMKO01000034">
    <property type="protein sequence ID" value="TDD06154.1"/>
    <property type="molecule type" value="Genomic_DNA"/>
</dbReference>
<comment type="caution">
    <text evidence="1">The sequence shown here is derived from an EMBL/GenBank/DDBJ whole genome shotgun (WGS) entry which is preliminary data.</text>
</comment>
<protein>
    <submittedName>
        <fullName evidence="1">Uncharacterized protein</fullName>
    </submittedName>
</protein>
<proteinExistence type="predicted"/>
<organism evidence="1 2">
    <name type="scientific">Nonomuraea deserti</name>
    <dbReference type="NCBI Taxonomy" id="1848322"/>
    <lineage>
        <taxon>Bacteria</taxon>
        <taxon>Bacillati</taxon>
        <taxon>Actinomycetota</taxon>
        <taxon>Actinomycetes</taxon>
        <taxon>Streptosporangiales</taxon>
        <taxon>Streptosporangiaceae</taxon>
        <taxon>Nonomuraea</taxon>
    </lineage>
</organism>
<dbReference type="AlphaFoldDB" id="A0A4R4VTY1"/>
<evidence type="ECO:0000313" key="2">
    <source>
        <dbReference type="Proteomes" id="UP000295258"/>
    </source>
</evidence>
<evidence type="ECO:0000313" key="1">
    <source>
        <dbReference type="EMBL" id="TDD06154.1"/>
    </source>
</evidence>
<name>A0A4R4VTY1_9ACTN</name>